<dbReference type="Proteomes" id="UP000439903">
    <property type="component" value="Unassembled WGS sequence"/>
</dbReference>
<feature type="compositionally biased region" description="Basic residues" evidence="1">
    <location>
        <begin position="161"/>
        <end position="187"/>
    </location>
</feature>
<organism evidence="2 3">
    <name type="scientific">Gigaspora margarita</name>
    <dbReference type="NCBI Taxonomy" id="4874"/>
    <lineage>
        <taxon>Eukaryota</taxon>
        <taxon>Fungi</taxon>
        <taxon>Fungi incertae sedis</taxon>
        <taxon>Mucoromycota</taxon>
        <taxon>Glomeromycotina</taxon>
        <taxon>Glomeromycetes</taxon>
        <taxon>Diversisporales</taxon>
        <taxon>Gigasporaceae</taxon>
        <taxon>Gigaspora</taxon>
    </lineage>
</organism>
<keyword evidence="3" id="KW-1185">Reference proteome</keyword>
<dbReference type="AlphaFoldDB" id="A0A8H4A275"/>
<evidence type="ECO:0000313" key="3">
    <source>
        <dbReference type="Proteomes" id="UP000439903"/>
    </source>
</evidence>
<name>A0A8H4A275_GIGMA</name>
<feature type="region of interest" description="Disordered" evidence="1">
    <location>
        <begin position="157"/>
        <end position="192"/>
    </location>
</feature>
<protein>
    <submittedName>
        <fullName evidence="2">Uncharacterized protein</fullName>
    </submittedName>
</protein>
<evidence type="ECO:0000256" key="1">
    <source>
        <dbReference type="SAM" id="MobiDB-lite"/>
    </source>
</evidence>
<proteinExistence type="predicted"/>
<gene>
    <name evidence="2" type="ORF">F8M41_008987</name>
</gene>
<accession>A0A8H4A275</accession>
<reference evidence="2 3" key="1">
    <citation type="journal article" date="2019" name="Environ. Microbiol.">
        <title>At the nexus of three kingdoms: the genome of the mycorrhizal fungus Gigaspora margarita provides insights into plant, endobacterial and fungal interactions.</title>
        <authorList>
            <person name="Venice F."/>
            <person name="Ghignone S."/>
            <person name="Salvioli di Fossalunga A."/>
            <person name="Amselem J."/>
            <person name="Novero M."/>
            <person name="Xianan X."/>
            <person name="Sedzielewska Toro K."/>
            <person name="Morin E."/>
            <person name="Lipzen A."/>
            <person name="Grigoriev I.V."/>
            <person name="Henrissat B."/>
            <person name="Martin F.M."/>
            <person name="Bonfante P."/>
        </authorList>
    </citation>
    <scope>NUCLEOTIDE SEQUENCE [LARGE SCALE GENOMIC DNA]</scope>
    <source>
        <strain evidence="2 3">BEG34</strain>
    </source>
</reference>
<dbReference type="OrthoDB" id="2330090at2759"/>
<dbReference type="EMBL" id="WTPW01001958">
    <property type="protein sequence ID" value="KAF0405053.1"/>
    <property type="molecule type" value="Genomic_DNA"/>
</dbReference>
<evidence type="ECO:0000313" key="2">
    <source>
        <dbReference type="EMBL" id="KAF0405053.1"/>
    </source>
</evidence>
<dbReference type="InterPro" id="IPR018555">
    <property type="entry name" value="C630.06c-like"/>
</dbReference>
<comment type="caution">
    <text evidence="2">The sequence shown here is derived from an EMBL/GenBank/DDBJ whole genome shotgun (WGS) entry which is preliminary data.</text>
</comment>
<sequence length="227" mass="26517">MDCKRTHIPQDTVVVSRKSIFGQFDYAETDETDIKENIEKRLFERMQEVVTIEDVNRRNDDDNQYMQENQQDVLFRLFARDPPTKISLESNEIKDYNKQVGIVKAKVDELKTQKSEEKKLEQIIATAITSSEVIMQSKIPWVRNFVPHKVLHVPYEDPKKSPIKRSKRLSKKRRDAVKKGTTKKNKTHGGICPGWPGGGKGYAYGWRLNCKIKINRDSKVYKKRNTY</sequence>
<dbReference type="Pfam" id="PF09428">
    <property type="entry name" value="DUF2011"/>
    <property type="match status" value="1"/>
</dbReference>